<dbReference type="PANTHER" id="PTHR43344:SF2">
    <property type="entry name" value="PHOSPHOSERINE PHOSPHATASE"/>
    <property type="match status" value="1"/>
</dbReference>
<protein>
    <recommendedName>
        <fullName evidence="3">phosphoserine phosphatase</fullName>
        <ecNumber evidence="3">3.1.3.3</ecNumber>
    </recommendedName>
</protein>
<dbReference type="Proteomes" id="UP000004509">
    <property type="component" value="Unassembled WGS sequence"/>
</dbReference>
<evidence type="ECO:0000256" key="6">
    <source>
        <dbReference type="ARBA" id="ARBA00022801"/>
    </source>
</evidence>
<evidence type="ECO:0000256" key="5">
    <source>
        <dbReference type="ARBA" id="ARBA00022723"/>
    </source>
</evidence>
<evidence type="ECO:0000313" key="11">
    <source>
        <dbReference type="EMBL" id="EEV20651.1"/>
    </source>
</evidence>
<dbReference type="GO" id="GO:0005737">
    <property type="term" value="C:cytoplasm"/>
    <property type="evidence" value="ECO:0007669"/>
    <property type="project" value="TreeGrafter"/>
</dbReference>
<dbReference type="GO" id="GO:0006564">
    <property type="term" value="P:L-serine biosynthetic process"/>
    <property type="evidence" value="ECO:0007669"/>
    <property type="project" value="UniProtKB-KW"/>
</dbReference>
<comment type="caution">
    <text evidence="11">The sequence shown here is derived from an EMBL/GenBank/DDBJ whole genome shotgun (WGS) entry which is preliminary data.</text>
</comment>
<evidence type="ECO:0000256" key="2">
    <source>
        <dbReference type="ARBA" id="ARBA00005135"/>
    </source>
</evidence>
<comment type="cofactor">
    <cofactor evidence="1">
        <name>Mg(2+)</name>
        <dbReference type="ChEBI" id="CHEBI:18420"/>
    </cofactor>
</comment>
<dbReference type="GO" id="GO:0036424">
    <property type="term" value="F:L-phosphoserine phosphatase activity"/>
    <property type="evidence" value="ECO:0007669"/>
    <property type="project" value="TreeGrafter"/>
</dbReference>
<keyword evidence="8" id="KW-0718">Serine biosynthesis</keyword>
<dbReference type="EC" id="3.1.3.3" evidence="3"/>
<evidence type="ECO:0000256" key="1">
    <source>
        <dbReference type="ARBA" id="ARBA00001946"/>
    </source>
</evidence>
<evidence type="ECO:0000256" key="7">
    <source>
        <dbReference type="ARBA" id="ARBA00022842"/>
    </source>
</evidence>
<accession>C8PP79</accession>
<keyword evidence="6" id="KW-0378">Hydrolase</keyword>
<evidence type="ECO:0000256" key="9">
    <source>
        <dbReference type="ARBA" id="ARBA00048138"/>
    </source>
</evidence>
<comment type="catalytic activity">
    <reaction evidence="9">
        <text>O-phospho-L-serine + H2O = L-serine + phosphate</text>
        <dbReference type="Rhea" id="RHEA:21208"/>
        <dbReference type="ChEBI" id="CHEBI:15377"/>
        <dbReference type="ChEBI" id="CHEBI:33384"/>
        <dbReference type="ChEBI" id="CHEBI:43474"/>
        <dbReference type="ChEBI" id="CHEBI:57524"/>
        <dbReference type="EC" id="3.1.3.3"/>
    </reaction>
</comment>
<dbReference type="GO" id="GO:0000287">
    <property type="term" value="F:magnesium ion binding"/>
    <property type="evidence" value="ECO:0007669"/>
    <property type="project" value="TreeGrafter"/>
</dbReference>
<dbReference type="InterPro" id="IPR036412">
    <property type="entry name" value="HAD-like_sf"/>
</dbReference>
<evidence type="ECO:0000256" key="8">
    <source>
        <dbReference type="ARBA" id="ARBA00023299"/>
    </source>
</evidence>
<comment type="pathway">
    <text evidence="2">Amino-acid biosynthesis; L-serine biosynthesis; L-serine from 3-phospho-D-glycerate: step 3/3.</text>
</comment>
<dbReference type="SUPFAM" id="SSF56784">
    <property type="entry name" value="HAD-like"/>
    <property type="match status" value="1"/>
</dbReference>
<gene>
    <name evidence="11" type="ORF">TREVI0001_1822</name>
</gene>
<dbReference type="Gene3D" id="3.40.50.1000">
    <property type="entry name" value="HAD superfamily/HAD-like"/>
    <property type="match status" value="1"/>
</dbReference>
<proteinExistence type="predicted"/>
<dbReference type="OrthoDB" id="355730at2"/>
<dbReference type="EMBL" id="ACYH01000027">
    <property type="protein sequence ID" value="EEV20651.1"/>
    <property type="molecule type" value="Genomic_DNA"/>
</dbReference>
<evidence type="ECO:0000256" key="10">
    <source>
        <dbReference type="ARBA" id="ARBA00048523"/>
    </source>
</evidence>
<evidence type="ECO:0000256" key="3">
    <source>
        <dbReference type="ARBA" id="ARBA00012640"/>
    </source>
</evidence>
<evidence type="ECO:0000256" key="4">
    <source>
        <dbReference type="ARBA" id="ARBA00022605"/>
    </source>
</evidence>
<dbReference type="eggNOG" id="COG0560">
    <property type="taxonomic scope" value="Bacteria"/>
</dbReference>
<keyword evidence="4" id="KW-0028">Amino-acid biosynthesis</keyword>
<organism evidence="11 12">
    <name type="scientific">Treponema vincentii ATCC 35580</name>
    <dbReference type="NCBI Taxonomy" id="596324"/>
    <lineage>
        <taxon>Bacteria</taxon>
        <taxon>Pseudomonadati</taxon>
        <taxon>Spirochaetota</taxon>
        <taxon>Spirochaetia</taxon>
        <taxon>Spirochaetales</taxon>
        <taxon>Treponemataceae</taxon>
        <taxon>Treponema</taxon>
    </lineage>
</organism>
<reference evidence="11 12" key="1">
    <citation type="submission" date="2009-07" db="EMBL/GenBank/DDBJ databases">
        <authorList>
            <person name="Madupu R."/>
            <person name="Sebastian Y."/>
            <person name="Durkin A.S."/>
            <person name="Torralba M."/>
            <person name="Methe B."/>
            <person name="Sutton G.G."/>
            <person name="Strausberg R.L."/>
            <person name="Nelson K.E."/>
        </authorList>
    </citation>
    <scope>NUCLEOTIDE SEQUENCE [LARGE SCALE GENOMIC DNA]</scope>
    <source>
        <strain evidence="11 12">ATCC 35580</strain>
    </source>
</reference>
<dbReference type="RefSeq" id="WP_006188357.1">
    <property type="nucleotide sequence ID" value="NZ_ACYH01000027.1"/>
</dbReference>
<evidence type="ECO:0000313" key="12">
    <source>
        <dbReference type="Proteomes" id="UP000004509"/>
    </source>
</evidence>
<dbReference type="STRING" id="596324.TREVI0001_1822"/>
<keyword evidence="5" id="KW-0479">Metal-binding</keyword>
<dbReference type="AlphaFoldDB" id="C8PP79"/>
<dbReference type="PANTHER" id="PTHR43344">
    <property type="entry name" value="PHOSPHOSERINE PHOSPHATASE"/>
    <property type="match status" value="1"/>
</dbReference>
<sequence>MESTVSNKTQSPVLTGDWELQNKRRLEKLIAEKAFAGNYAVFDWDFTCIFYDVQDSLLLYQLEHLCFNLTPEQFAVTIRYEIPQNIPLAGCFNSEGRQLTAADLAEDLDVRYRFLYHSYKNLNGTLPLEAVLQTEEYLDFKTKMLMLTWHAVTVCDTDISQSICTGMTLSELNSLVEKTIAEALAAEIKQYTLVSPARQAGKAGVVTTAYRKGIRIQPEIQELFRRFEEHGITPYICSASQEDGVRVFACTPAYGYCLRPEQVFGRRRLRNADGVFTDARDYSIPQTWREGKAEAIRALIAPRHGGKSPILVAGDSDGDFWMMDAFKDEALLLILYRNQKPHEKLYPLIRQGFAERNVPGASIIVQHRDEATGLFMRRV</sequence>
<comment type="catalytic activity">
    <reaction evidence="10">
        <text>O-phospho-D-serine + H2O = D-serine + phosphate</text>
        <dbReference type="Rhea" id="RHEA:24873"/>
        <dbReference type="ChEBI" id="CHEBI:15377"/>
        <dbReference type="ChEBI" id="CHEBI:35247"/>
        <dbReference type="ChEBI" id="CHEBI:43474"/>
        <dbReference type="ChEBI" id="CHEBI:58680"/>
        <dbReference type="EC" id="3.1.3.3"/>
    </reaction>
</comment>
<name>C8PP79_9SPIR</name>
<dbReference type="InterPro" id="IPR023214">
    <property type="entry name" value="HAD_sf"/>
</dbReference>
<dbReference type="Gene3D" id="1.20.1440.320">
    <property type="match status" value="1"/>
</dbReference>
<keyword evidence="7" id="KW-0460">Magnesium</keyword>
<dbReference type="InterPro" id="IPR050582">
    <property type="entry name" value="HAD-like_SerB"/>
</dbReference>